<dbReference type="EMBL" id="DSBX01000236">
    <property type="protein sequence ID" value="HDQ99881.1"/>
    <property type="molecule type" value="Genomic_DNA"/>
</dbReference>
<proteinExistence type="predicted"/>
<feature type="non-terminal residue" evidence="2">
    <location>
        <position position="252"/>
    </location>
</feature>
<comment type="caution">
    <text evidence="2">The sequence shown here is derived from an EMBL/GenBank/DDBJ whole genome shotgun (WGS) entry which is preliminary data.</text>
</comment>
<organism evidence="2">
    <name type="scientific">candidate division WOR-3 bacterium</name>
    <dbReference type="NCBI Taxonomy" id="2052148"/>
    <lineage>
        <taxon>Bacteria</taxon>
        <taxon>Bacteria division WOR-3</taxon>
    </lineage>
</organism>
<dbReference type="InterPro" id="IPR015168">
    <property type="entry name" value="SsuA/THI5"/>
</dbReference>
<dbReference type="SUPFAM" id="SSF53850">
    <property type="entry name" value="Periplasmic binding protein-like II"/>
    <property type="match status" value="1"/>
</dbReference>
<protein>
    <recommendedName>
        <fullName evidence="1">SsuA/THI5-like domain-containing protein</fullName>
    </recommendedName>
</protein>
<name>A0A7V0T6K0_UNCW3</name>
<evidence type="ECO:0000259" key="1">
    <source>
        <dbReference type="Pfam" id="PF09084"/>
    </source>
</evidence>
<gene>
    <name evidence="2" type="ORF">ENN51_06325</name>
</gene>
<dbReference type="Pfam" id="PF09084">
    <property type="entry name" value="NMT1"/>
    <property type="match status" value="1"/>
</dbReference>
<evidence type="ECO:0000313" key="2">
    <source>
        <dbReference type="EMBL" id="HDQ99881.1"/>
    </source>
</evidence>
<feature type="domain" description="SsuA/THI5-like" evidence="1">
    <location>
        <begin position="45"/>
        <end position="187"/>
    </location>
</feature>
<sequence>MTKLLNLVIILLAAALIAVILLPQIEENRPRVVRFACDSTVAGLPLIVGVEQGMFADNRVIPELHFYSDPDQALADLFAGEYDVGIFPWTTAIRHVAEGGETLRVFMSGEFRATLPVDAIIVPAASKIKDIPGLQRRKLGYPPQLRHCIKPFLLQTGLPVELVTTTELSLSELLPQLAAGEIDAAWLLEPLICELDTVAFRVLESGALPRHVSAPFPGAAVGFSTEYMNDNKVLLSRLKLATDAASAFADAQ</sequence>
<reference evidence="2" key="1">
    <citation type="journal article" date="2020" name="mSystems">
        <title>Genome- and Community-Level Interaction Insights into Carbon Utilization and Element Cycling Functions of Hydrothermarchaeota in Hydrothermal Sediment.</title>
        <authorList>
            <person name="Zhou Z."/>
            <person name="Liu Y."/>
            <person name="Xu W."/>
            <person name="Pan J."/>
            <person name="Luo Z.H."/>
            <person name="Li M."/>
        </authorList>
    </citation>
    <scope>NUCLEOTIDE SEQUENCE [LARGE SCALE GENOMIC DNA]</scope>
    <source>
        <strain evidence="2">SpSt-1182</strain>
    </source>
</reference>
<dbReference type="Proteomes" id="UP000885672">
    <property type="component" value="Unassembled WGS sequence"/>
</dbReference>
<dbReference type="AlphaFoldDB" id="A0A7V0T6K0"/>
<accession>A0A7V0T6K0</accession>
<dbReference type="Gene3D" id="3.40.190.10">
    <property type="entry name" value="Periplasmic binding protein-like II"/>
    <property type="match status" value="2"/>
</dbReference>